<feature type="domain" description="MULE transposase" evidence="1">
    <location>
        <begin position="89"/>
        <end position="177"/>
    </location>
</feature>
<evidence type="ECO:0000313" key="3">
    <source>
        <dbReference type="Proteomes" id="UP000663879"/>
    </source>
</evidence>
<organism evidence="2 3">
    <name type="scientific">Brachionus calyciflorus</name>
    <dbReference type="NCBI Taxonomy" id="104777"/>
    <lineage>
        <taxon>Eukaryota</taxon>
        <taxon>Metazoa</taxon>
        <taxon>Spiralia</taxon>
        <taxon>Gnathifera</taxon>
        <taxon>Rotifera</taxon>
        <taxon>Eurotatoria</taxon>
        <taxon>Monogononta</taxon>
        <taxon>Pseudotrocha</taxon>
        <taxon>Ploima</taxon>
        <taxon>Brachionidae</taxon>
        <taxon>Brachionus</taxon>
    </lineage>
</organism>
<accession>A0A814NI68</accession>
<evidence type="ECO:0000259" key="1">
    <source>
        <dbReference type="Pfam" id="PF10551"/>
    </source>
</evidence>
<dbReference type="Proteomes" id="UP000663879">
    <property type="component" value="Unassembled WGS sequence"/>
</dbReference>
<gene>
    <name evidence="2" type="ORF">OXX778_LOCUS20729</name>
</gene>
<sequence>MPISAASSLPSISILTKKIERKRKNVYDYGKEAKKLSEVEINDKFKYTKSGKLFVLFDTGADDPNRIITLGTEDKIRLLNSEIIWFIYGTFEVSPQPFKQLFSVNLNKNNRNLPCVYGLLPNKQEETFDKFFNLLSPYLTKRQNYILCDYEKAIIKSVGKYFRGTNVCGCYFHLAANIWKHVSN</sequence>
<reference evidence="2" key="1">
    <citation type="submission" date="2021-02" db="EMBL/GenBank/DDBJ databases">
        <authorList>
            <person name="Nowell W R."/>
        </authorList>
    </citation>
    <scope>NUCLEOTIDE SEQUENCE</scope>
    <source>
        <strain evidence="2">Ploen Becks lab</strain>
    </source>
</reference>
<dbReference type="AlphaFoldDB" id="A0A814NI68"/>
<keyword evidence="3" id="KW-1185">Reference proteome</keyword>
<proteinExistence type="predicted"/>
<dbReference type="Pfam" id="PF10551">
    <property type="entry name" value="MULE"/>
    <property type="match status" value="1"/>
</dbReference>
<dbReference type="OrthoDB" id="10067360at2759"/>
<dbReference type="EMBL" id="CAJNOC010007108">
    <property type="protein sequence ID" value="CAF1092267.1"/>
    <property type="molecule type" value="Genomic_DNA"/>
</dbReference>
<name>A0A814NI68_9BILA</name>
<comment type="caution">
    <text evidence="2">The sequence shown here is derived from an EMBL/GenBank/DDBJ whole genome shotgun (WGS) entry which is preliminary data.</text>
</comment>
<evidence type="ECO:0000313" key="2">
    <source>
        <dbReference type="EMBL" id="CAF1092267.1"/>
    </source>
</evidence>
<protein>
    <recommendedName>
        <fullName evidence="1">MULE transposase domain-containing protein</fullName>
    </recommendedName>
</protein>
<feature type="non-terminal residue" evidence="2">
    <location>
        <position position="184"/>
    </location>
</feature>
<dbReference type="InterPro" id="IPR018289">
    <property type="entry name" value="MULE_transposase_dom"/>
</dbReference>